<protein>
    <submittedName>
        <fullName evidence="2">Class II fructose-bisphosphate aldolase</fullName>
    </submittedName>
</protein>
<dbReference type="InterPro" id="IPR050246">
    <property type="entry name" value="Class_II_FBP_aldolase"/>
</dbReference>
<dbReference type="CDD" id="cd00947">
    <property type="entry name" value="TBP_aldolase_IIB"/>
    <property type="match status" value="1"/>
</dbReference>
<dbReference type="RefSeq" id="WP_235323427.1">
    <property type="nucleotide sequence ID" value="NZ_JAFBIT010000002.1"/>
</dbReference>
<dbReference type="InterPro" id="IPR013785">
    <property type="entry name" value="Aldolase_TIM"/>
</dbReference>
<keyword evidence="3" id="KW-1185">Reference proteome</keyword>
<dbReference type="EMBL" id="JAFBIT010000002">
    <property type="protein sequence ID" value="MCF2652371.1"/>
    <property type="molecule type" value="Genomic_DNA"/>
</dbReference>
<dbReference type="PIRSF" id="PIRSF001359">
    <property type="entry name" value="F_bP_aldolase_II"/>
    <property type="match status" value="1"/>
</dbReference>
<evidence type="ECO:0000313" key="3">
    <source>
        <dbReference type="Proteomes" id="UP001299220"/>
    </source>
</evidence>
<comment type="cofactor">
    <cofactor evidence="1">
        <name>Zn(2+)</name>
        <dbReference type="ChEBI" id="CHEBI:29105"/>
    </cofactor>
</comment>
<dbReference type="PANTHER" id="PTHR30304">
    <property type="entry name" value="D-TAGATOSE-1,6-BISPHOSPHATE ALDOLASE"/>
    <property type="match status" value="1"/>
</dbReference>
<comment type="caution">
    <text evidence="2">The sequence shown here is derived from an EMBL/GenBank/DDBJ whole genome shotgun (WGS) entry which is preliminary data.</text>
</comment>
<dbReference type="NCBIfam" id="TIGR00167">
    <property type="entry name" value="cbbA"/>
    <property type="match status" value="1"/>
</dbReference>
<dbReference type="Pfam" id="PF01116">
    <property type="entry name" value="F_bP_aldolase"/>
    <property type="match status" value="1"/>
</dbReference>
<evidence type="ECO:0000256" key="1">
    <source>
        <dbReference type="ARBA" id="ARBA00001947"/>
    </source>
</evidence>
<evidence type="ECO:0000313" key="2">
    <source>
        <dbReference type="EMBL" id="MCF2652371.1"/>
    </source>
</evidence>
<dbReference type="PANTHER" id="PTHR30304:SF0">
    <property type="entry name" value="D-TAGATOSE-1,6-BISPHOSPHATE ALDOLASE SUBUNIT GATY-RELATED"/>
    <property type="match status" value="1"/>
</dbReference>
<dbReference type="Proteomes" id="UP001299220">
    <property type="component" value="Unassembled WGS sequence"/>
</dbReference>
<proteinExistence type="predicted"/>
<dbReference type="InterPro" id="IPR000771">
    <property type="entry name" value="FBA_II"/>
</dbReference>
<accession>A0ABS9CMH8</accession>
<reference evidence="2 3" key="1">
    <citation type="submission" date="2020-12" db="EMBL/GenBank/DDBJ databases">
        <title>Whole genome sequences of gut porcine anaerobes.</title>
        <authorList>
            <person name="Kubasova T."/>
            <person name="Jahodarova E."/>
            <person name="Rychlik I."/>
        </authorList>
    </citation>
    <scope>NUCLEOTIDE SEQUENCE [LARGE SCALE GENOMIC DNA]</scope>
    <source>
        <strain evidence="2 3">An867</strain>
    </source>
</reference>
<name>A0ABS9CMH8_9FIRM</name>
<gene>
    <name evidence="2" type="ORF">JQM67_07135</name>
</gene>
<dbReference type="Gene3D" id="3.20.20.70">
    <property type="entry name" value="Aldolase class I"/>
    <property type="match status" value="1"/>
</dbReference>
<organism evidence="2 3">
    <name type="scientific">Anaeromassilibacillus senegalensis</name>
    <dbReference type="NCBI Taxonomy" id="1673717"/>
    <lineage>
        <taxon>Bacteria</taxon>
        <taxon>Bacillati</taxon>
        <taxon>Bacillota</taxon>
        <taxon>Clostridia</taxon>
        <taxon>Eubacteriales</taxon>
        <taxon>Acutalibacteraceae</taxon>
        <taxon>Anaeromassilibacillus</taxon>
    </lineage>
</organism>
<sequence>MALMKVKDILQHATENHYGVAAINVFNYETVKWAAEAAKRERIPLIIQLYPGFESYISLHHVAAFAKEFAENADVPIAVHLDHSASYEIAVRGIKAGFPSVMVDGSACPFEENVEMTKAVVRTAAVFGVDVEAELGHVGSGASLDDIVNSDNYTNVEQAVDFVEKTGCGSLAVAVGNAHGAYVQTPNLDFDRIKKLRAALSVPLVLHGCSDIPHEQLQESVRLGMSKFNIATEYFRACYASICAAANPENKDGSFMSILNEASEGAIDFVRGKMRLLNPNGFSL</sequence>
<dbReference type="SUPFAM" id="SSF51569">
    <property type="entry name" value="Aldolase"/>
    <property type="match status" value="1"/>
</dbReference>